<comment type="caution">
    <text evidence="5">The sequence shown here is derived from an EMBL/GenBank/DDBJ whole genome shotgun (WGS) entry which is preliminary data.</text>
</comment>
<sequence>MSKVLASDRDSGKVDSETKNSQHHGEAVSSKVEQGTHSSQGRNSIPISTSTGEQRTRRGQDSSIQKDETTVGEYQDTGLVENTSENNSSNTNLLNISTEQQQQQVHTQPPSDNTFIAAQRDEKEQEIAEQPEAICTDFIQVPKEAVGFIIGKGGETIKELSIKSGAHIEVERRDIDTSSSTRLFRIQGTRNNIAIAKQLVLEKVAGVLVGQNVSTSVASSIGSIQSELWIPMDRVGVIIGVGGQTIKLLEEQSQTTIVVHNDKVNAVGEKLVTIVGKPAQVHLAETLIRDMLTQRPSRAITSPPATLYSTVVMGQTSYPGLVPPAELSSYMSSTNFITNKTIFVPRKSIGMIIGKRGETIRDLQYRSGASIRVVPDSEVSDNSVERPIILSGSLESVELAHNLINDIVNEGIERVGGDISETLYPSASISLRIQIPNDKVGWIIGKGGSTIRELQQRSGARIQVSKPSETDTRTNTRPVTITGPPPFVEIAKQLVSEKLAGYYMRQGGSGTKERRYERDSSLLSSAYAVPPPPATPSSSTHPLHYTFEMNPFASSFDPTMYYPFYGMMYPPPTAAAASSFPAVSNLTRSQTHSPDGHQVSEPIASQQLPPFSSI</sequence>
<evidence type="ECO:0000256" key="3">
    <source>
        <dbReference type="SAM" id="MobiDB-lite"/>
    </source>
</evidence>
<evidence type="ECO:0000256" key="1">
    <source>
        <dbReference type="ARBA" id="ARBA00022737"/>
    </source>
</evidence>
<feature type="domain" description="K Homology" evidence="4">
    <location>
        <begin position="133"/>
        <end position="205"/>
    </location>
</feature>
<evidence type="ECO:0000259" key="4">
    <source>
        <dbReference type="SMART" id="SM00322"/>
    </source>
</evidence>
<dbReference type="SMART" id="SM00322">
    <property type="entry name" value="KH"/>
    <property type="match status" value="4"/>
</dbReference>
<dbReference type="AlphaFoldDB" id="A0AAV9ILZ0"/>
<dbReference type="Proteomes" id="UP001300502">
    <property type="component" value="Unassembled WGS sequence"/>
</dbReference>
<accession>A0AAV9ILZ0</accession>
<name>A0AAV9ILZ0_9RHOD</name>
<keyword evidence="6" id="KW-1185">Reference proteome</keyword>
<organism evidence="5 6">
    <name type="scientific">Galdieria yellowstonensis</name>
    <dbReference type="NCBI Taxonomy" id="3028027"/>
    <lineage>
        <taxon>Eukaryota</taxon>
        <taxon>Rhodophyta</taxon>
        <taxon>Bangiophyceae</taxon>
        <taxon>Galdieriales</taxon>
        <taxon>Galdieriaceae</taxon>
        <taxon>Galdieria</taxon>
    </lineage>
</organism>
<gene>
    <name evidence="5" type="ORF">GAYE_SCF59G6431</name>
</gene>
<evidence type="ECO:0000313" key="5">
    <source>
        <dbReference type="EMBL" id="KAK4528487.1"/>
    </source>
</evidence>
<feature type="domain" description="K Homology" evidence="4">
    <location>
        <begin position="336"/>
        <end position="409"/>
    </location>
</feature>
<feature type="region of interest" description="Disordered" evidence="3">
    <location>
        <begin position="1"/>
        <end position="73"/>
    </location>
</feature>
<dbReference type="Pfam" id="PF00013">
    <property type="entry name" value="KH_1"/>
    <property type="match status" value="4"/>
</dbReference>
<feature type="compositionally biased region" description="Polar residues" evidence="3">
    <location>
        <begin position="603"/>
        <end position="614"/>
    </location>
</feature>
<keyword evidence="2" id="KW-0694">RNA-binding</keyword>
<proteinExistence type="predicted"/>
<evidence type="ECO:0000313" key="6">
    <source>
        <dbReference type="Proteomes" id="UP001300502"/>
    </source>
</evidence>
<feature type="region of interest" description="Disordered" evidence="3">
    <location>
        <begin position="586"/>
        <end position="614"/>
    </location>
</feature>
<feature type="domain" description="K Homology" evidence="4">
    <location>
        <begin position="427"/>
        <end position="500"/>
    </location>
</feature>
<protein>
    <recommendedName>
        <fullName evidence="4">K Homology domain-containing protein</fullName>
    </recommendedName>
</protein>
<feature type="compositionally biased region" description="Basic and acidic residues" evidence="3">
    <location>
        <begin position="54"/>
        <end position="69"/>
    </location>
</feature>
<dbReference type="CDD" id="cd00105">
    <property type="entry name" value="KH-I"/>
    <property type="match status" value="1"/>
</dbReference>
<dbReference type="EMBL" id="JANCYU010000065">
    <property type="protein sequence ID" value="KAK4528487.1"/>
    <property type="molecule type" value="Genomic_DNA"/>
</dbReference>
<keyword evidence="1" id="KW-0677">Repeat</keyword>
<feature type="region of interest" description="Disordered" evidence="3">
    <location>
        <begin position="457"/>
        <end position="483"/>
    </location>
</feature>
<dbReference type="GO" id="GO:0003723">
    <property type="term" value="F:RNA binding"/>
    <property type="evidence" value="ECO:0007669"/>
    <property type="project" value="UniProtKB-UniRule"/>
</dbReference>
<dbReference type="PROSITE" id="PS50084">
    <property type="entry name" value="KH_TYPE_1"/>
    <property type="match status" value="4"/>
</dbReference>
<dbReference type="InterPro" id="IPR004088">
    <property type="entry name" value="KH_dom_type_1"/>
</dbReference>
<reference evidence="5 6" key="1">
    <citation type="submission" date="2022-07" db="EMBL/GenBank/DDBJ databases">
        <title>Genome-wide signatures of adaptation to extreme environments.</title>
        <authorList>
            <person name="Cho C.H."/>
            <person name="Yoon H.S."/>
        </authorList>
    </citation>
    <scope>NUCLEOTIDE SEQUENCE [LARGE SCALE GENOMIC DNA]</scope>
    <source>
        <strain evidence="5 6">108.79 E11</strain>
    </source>
</reference>
<dbReference type="InterPro" id="IPR004087">
    <property type="entry name" value="KH_dom"/>
</dbReference>
<feature type="compositionally biased region" description="Polar residues" evidence="3">
    <location>
        <begin position="31"/>
        <end position="53"/>
    </location>
</feature>
<dbReference type="InterPro" id="IPR036612">
    <property type="entry name" value="KH_dom_type_1_sf"/>
</dbReference>
<feature type="compositionally biased region" description="Basic and acidic residues" evidence="3">
    <location>
        <begin position="1"/>
        <end position="26"/>
    </location>
</feature>
<evidence type="ECO:0000256" key="2">
    <source>
        <dbReference type="PROSITE-ProRule" id="PRU00117"/>
    </source>
</evidence>
<dbReference type="Gene3D" id="3.30.1370.10">
    <property type="entry name" value="K Homology domain, type 1"/>
    <property type="match status" value="4"/>
</dbReference>
<dbReference type="SUPFAM" id="SSF54791">
    <property type="entry name" value="Eukaryotic type KH-domain (KH-domain type I)"/>
    <property type="match status" value="4"/>
</dbReference>
<feature type="domain" description="K Homology" evidence="4">
    <location>
        <begin position="222"/>
        <end position="293"/>
    </location>
</feature>
<dbReference type="PANTHER" id="PTHR10288">
    <property type="entry name" value="KH DOMAIN CONTAINING RNA BINDING PROTEIN"/>
    <property type="match status" value="1"/>
</dbReference>